<feature type="region of interest" description="Disordered" evidence="1">
    <location>
        <begin position="1"/>
        <end position="35"/>
    </location>
</feature>
<protein>
    <submittedName>
        <fullName evidence="2">Uncharacterized protein</fullName>
    </submittedName>
</protein>
<feature type="compositionally biased region" description="Acidic residues" evidence="1">
    <location>
        <begin position="1"/>
        <end position="10"/>
    </location>
</feature>
<feature type="region of interest" description="Disordered" evidence="1">
    <location>
        <begin position="130"/>
        <end position="159"/>
    </location>
</feature>
<reference evidence="2 3" key="1">
    <citation type="journal article" date="2019" name="Int. J. Syst. Evol. Microbiol.">
        <title>The Global Catalogue of Microorganisms (GCM) 10K type strain sequencing project: providing services to taxonomists for standard genome sequencing and annotation.</title>
        <authorList>
            <consortium name="The Broad Institute Genomics Platform"/>
            <consortium name="The Broad Institute Genome Sequencing Center for Infectious Disease"/>
            <person name="Wu L."/>
            <person name="Ma J."/>
        </authorList>
    </citation>
    <scope>NUCLEOTIDE SEQUENCE [LARGE SCALE GENOMIC DNA]</scope>
    <source>
        <strain evidence="2 3">GX26</strain>
    </source>
</reference>
<dbReference type="Proteomes" id="UP001596395">
    <property type="component" value="Unassembled WGS sequence"/>
</dbReference>
<sequence>MPDAADDERDVDFVLVEPDETREGDDEDEDESAETGFVIVRDTDLVPVDESDADRPAVVNGDETGFVVRDPETEETGFVIVRDTDLVPAGDPTRNYPAVIEDVETDFVLVESDDAETTDFVLVDPEDADFHRDTGLVPVDPDDYALDTRPANPKRNGKR</sequence>
<organism evidence="2 3">
    <name type="scientific">Halorubellus litoreus</name>
    <dbReference type="NCBI Taxonomy" id="755308"/>
    <lineage>
        <taxon>Archaea</taxon>
        <taxon>Methanobacteriati</taxon>
        <taxon>Methanobacteriota</taxon>
        <taxon>Stenosarchaea group</taxon>
        <taxon>Halobacteria</taxon>
        <taxon>Halobacteriales</taxon>
        <taxon>Halorubellaceae</taxon>
        <taxon>Halorubellus</taxon>
    </lineage>
</organism>
<evidence type="ECO:0000313" key="2">
    <source>
        <dbReference type="EMBL" id="MFC6951388.1"/>
    </source>
</evidence>
<keyword evidence="3" id="KW-1185">Reference proteome</keyword>
<dbReference type="EMBL" id="JBHSXN010000001">
    <property type="protein sequence ID" value="MFC6951388.1"/>
    <property type="molecule type" value="Genomic_DNA"/>
</dbReference>
<proteinExistence type="predicted"/>
<dbReference type="AlphaFoldDB" id="A0ABD5V9T4"/>
<feature type="compositionally biased region" description="Acidic residues" evidence="1">
    <location>
        <begin position="17"/>
        <end position="33"/>
    </location>
</feature>
<comment type="caution">
    <text evidence="2">The sequence shown here is derived from an EMBL/GenBank/DDBJ whole genome shotgun (WGS) entry which is preliminary data.</text>
</comment>
<evidence type="ECO:0000256" key="1">
    <source>
        <dbReference type="SAM" id="MobiDB-lite"/>
    </source>
</evidence>
<dbReference type="RefSeq" id="WP_336348423.1">
    <property type="nucleotide sequence ID" value="NZ_JAZAQL010000001.1"/>
</dbReference>
<gene>
    <name evidence="2" type="ORF">ACFQGB_00810</name>
</gene>
<name>A0ABD5V9T4_9EURY</name>
<accession>A0ABD5V9T4</accession>
<evidence type="ECO:0000313" key="3">
    <source>
        <dbReference type="Proteomes" id="UP001596395"/>
    </source>
</evidence>